<dbReference type="InterPro" id="IPR036638">
    <property type="entry name" value="HLH_DNA-bd_sf"/>
</dbReference>
<comment type="caution">
    <text evidence="8">The sequence shown here is derived from an EMBL/GenBank/DDBJ whole genome shotgun (WGS) entry which is preliminary data.</text>
</comment>
<feature type="compositionally biased region" description="Low complexity" evidence="6">
    <location>
        <begin position="632"/>
        <end position="642"/>
    </location>
</feature>
<evidence type="ECO:0000313" key="9">
    <source>
        <dbReference type="Proteomes" id="UP000699462"/>
    </source>
</evidence>
<evidence type="ECO:0000313" key="8">
    <source>
        <dbReference type="EMBL" id="KAF8569216.1"/>
    </source>
</evidence>
<keyword evidence="2" id="KW-0805">Transcription regulation</keyword>
<proteinExistence type="predicted"/>
<evidence type="ECO:0000256" key="2">
    <source>
        <dbReference type="ARBA" id="ARBA00023015"/>
    </source>
</evidence>
<evidence type="ECO:0000256" key="5">
    <source>
        <dbReference type="ARBA" id="ARBA00023242"/>
    </source>
</evidence>
<feature type="region of interest" description="Disordered" evidence="6">
    <location>
        <begin position="623"/>
        <end position="642"/>
    </location>
</feature>
<name>A0A8T0DPH3_9TREM</name>
<keyword evidence="5" id="KW-0539">Nucleus</keyword>
<feature type="region of interest" description="Disordered" evidence="6">
    <location>
        <begin position="80"/>
        <end position="138"/>
    </location>
</feature>
<feature type="compositionally biased region" description="Polar residues" evidence="6">
    <location>
        <begin position="525"/>
        <end position="548"/>
    </location>
</feature>
<feature type="compositionally biased region" description="Polar residues" evidence="6">
    <location>
        <begin position="109"/>
        <end position="124"/>
    </location>
</feature>
<evidence type="ECO:0000256" key="4">
    <source>
        <dbReference type="ARBA" id="ARBA00023163"/>
    </source>
</evidence>
<dbReference type="PANTHER" id="PTHR15741">
    <property type="entry name" value="BASIC HELIX-LOOP-HELIX ZIP TRANSCRIPTION FACTOR"/>
    <property type="match status" value="1"/>
</dbReference>
<dbReference type="EMBL" id="JTDF01002065">
    <property type="protein sequence ID" value="KAF8569216.1"/>
    <property type="molecule type" value="Genomic_DNA"/>
</dbReference>
<dbReference type="SMART" id="SM00353">
    <property type="entry name" value="HLH"/>
    <property type="match status" value="1"/>
</dbReference>
<gene>
    <name evidence="8" type="ORF">P879_02137</name>
</gene>
<dbReference type="InterPro" id="IPR011598">
    <property type="entry name" value="bHLH_dom"/>
</dbReference>
<organism evidence="8 9">
    <name type="scientific">Paragonimus westermani</name>
    <dbReference type="NCBI Taxonomy" id="34504"/>
    <lineage>
        <taxon>Eukaryota</taxon>
        <taxon>Metazoa</taxon>
        <taxon>Spiralia</taxon>
        <taxon>Lophotrochozoa</taxon>
        <taxon>Platyhelminthes</taxon>
        <taxon>Trematoda</taxon>
        <taxon>Digenea</taxon>
        <taxon>Plagiorchiida</taxon>
        <taxon>Troglotremata</taxon>
        <taxon>Troglotrematidae</taxon>
        <taxon>Paragonimus</taxon>
    </lineage>
</organism>
<evidence type="ECO:0000256" key="6">
    <source>
        <dbReference type="SAM" id="MobiDB-lite"/>
    </source>
</evidence>
<dbReference type="OrthoDB" id="690068at2759"/>
<dbReference type="PANTHER" id="PTHR15741:SF27">
    <property type="entry name" value="TRANSCRIPTION FACTOR AP-4"/>
    <property type="match status" value="1"/>
</dbReference>
<feature type="domain" description="BHLH" evidence="7">
    <location>
        <begin position="773"/>
        <end position="827"/>
    </location>
</feature>
<feature type="compositionally biased region" description="Low complexity" evidence="6">
    <location>
        <begin position="125"/>
        <end position="138"/>
    </location>
</feature>
<dbReference type="GO" id="GO:0046983">
    <property type="term" value="F:protein dimerization activity"/>
    <property type="evidence" value="ECO:0007669"/>
    <property type="project" value="InterPro"/>
</dbReference>
<reference evidence="8 9" key="1">
    <citation type="submission" date="2019-07" db="EMBL/GenBank/DDBJ databases">
        <title>Annotation for the trematode Paragonimus westermani.</title>
        <authorList>
            <person name="Choi Y.-J."/>
        </authorList>
    </citation>
    <scope>NUCLEOTIDE SEQUENCE [LARGE SCALE GENOMIC DNA]</scope>
    <source>
        <strain evidence="8">180907_Pwestermani</strain>
    </source>
</reference>
<keyword evidence="9" id="KW-1185">Reference proteome</keyword>
<keyword evidence="3" id="KW-0238">DNA-binding</keyword>
<keyword evidence="4" id="KW-0804">Transcription</keyword>
<dbReference type="Proteomes" id="UP000699462">
    <property type="component" value="Unassembled WGS sequence"/>
</dbReference>
<accession>A0A8T0DPH3</accession>
<dbReference type="GO" id="GO:0000981">
    <property type="term" value="F:DNA-binding transcription factor activity, RNA polymerase II-specific"/>
    <property type="evidence" value="ECO:0007669"/>
    <property type="project" value="TreeGrafter"/>
</dbReference>
<evidence type="ECO:0000256" key="3">
    <source>
        <dbReference type="ARBA" id="ARBA00023125"/>
    </source>
</evidence>
<comment type="subcellular location">
    <subcellularLocation>
        <location evidence="1">Nucleus</location>
    </subcellularLocation>
</comment>
<dbReference type="Gene3D" id="4.10.280.10">
    <property type="entry name" value="Helix-loop-helix DNA-binding domain"/>
    <property type="match status" value="1"/>
</dbReference>
<dbReference type="Pfam" id="PF00010">
    <property type="entry name" value="HLH"/>
    <property type="match status" value="1"/>
</dbReference>
<protein>
    <recommendedName>
        <fullName evidence="7">BHLH domain-containing protein</fullName>
    </recommendedName>
</protein>
<feature type="region of interest" description="Disordered" evidence="6">
    <location>
        <begin position="879"/>
        <end position="901"/>
    </location>
</feature>
<sequence length="1029" mass="108092">MEQYDVYSARNGLSDTNFCIPRGHGKLKRDKGDFGNNEIKLTSPKVPRHALPHHMDTGTHQSDVSAMSVLPRLLRTMANGNGRDVNLGVTSSSAPEHRPALVNGGVENGSHSSAACGSSVNDADSSSSSSSFVSTPSSVSSSSIISFLTPEQLGPVAAMAAALSAPSTTTTSVLESSESSGLVTLATASSMLEKEWLARTAFANSENNNFHGAHSTAVTTPNLEVSQPASDLITLTVEHGTDSNSDGSPPLLFRTLTSPHSQINGSTPVTRAVLNVQSLAAFIRETQKQRSASTTPLELPVTSENGLIDSCTDEIRVSSPAPQMVTSSTSALLTLAHSTHSTLADGDLGLRVMDPSLPVDGAGIDSGSVQPTAFISLQPAPGSLLSSSDLQQLVASGEFMTSAARQTLLGQPSDGTTRQLYLLVPSDCPVIMSRASANQNASSPILDSSTSAAPVLEAISPGIEPEENCTRLSSQTIPSTSSPQPVTVALPQLTGAVLAPISSTSTALSTLIAGLEVRNHPPPSQQSRCPSTSPFRWSTPNSTVHTTDSSRFRLPIQLPGVSLSDHNILSTDQTAYPNVAVNGISTLLGAVKSDPDMYTPNGHPYPTLVDDVNRFRSYPTYSQSANTHELGTGRTPSSGASATSAAFFQPDLSSSILAPTLGGSNGNTNNSTCPITNSSSSNSNDSAISAHLLPSPSLPRVNSTFSTGNLPASSTVTVSGAPSLLPASTTATTLLLDECRRRNILPAGNGNGRNDQAPTTYLEHLNPESKDVRRRVSHNEVERRRRDRINTWISELYKLLPPDEQAKSQYQSKGIVLKRVCEYFQNVDSMLKAANAAVDQARVENGLLRQRNRELQQENQLLSASLHLGAAAAAAHLKNRQPRGPNSLHSSPDELNGTGDGSAHLMMKEAVESTPDYPASVTVLTVNTGTDYNNATHHGSNLIQTNNPSCLVPNPSSVSTAGYLTLAGPHSADATSNVFTIHTVAPCTTTSNSTTLVVSPNANLINPMVRPLTLPSLDLVANHTDGRPE</sequence>
<dbReference type="SUPFAM" id="SSF47459">
    <property type="entry name" value="HLH, helix-loop-helix DNA-binding domain"/>
    <property type="match status" value="1"/>
</dbReference>
<dbReference type="InterPro" id="IPR052207">
    <property type="entry name" value="Max-like/E-box_TFs"/>
</dbReference>
<evidence type="ECO:0000259" key="7">
    <source>
        <dbReference type="PROSITE" id="PS50888"/>
    </source>
</evidence>
<dbReference type="GO" id="GO:0005634">
    <property type="term" value="C:nucleus"/>
    <property type="evidence" value="ECO:0007669"/>
    <property type="project" value="UniProtKB-SubCell"/>
</dbReference>
<dbReference type="GO" id="GO:0000978">
    <property type="term" value="F:RNA polymerase II cis-regulatory region sequence-specific DNA binding"/>
    <property type="evidence" value="ECO:0007669"/>
    <property type="project" value="TreeGrafter"/>
</dbReference>
<dbReference type="PROSITE" id="PS50888">
    <property type="entry name" value="BHLH"/>
    <property type="match status" value="1"/>
</dbReference>
<feature type="region of interest" description="Disordered" evidence="6">
    <location>
        <begin position="517"/>
        <end position="548"/>
    </location>
</feature>
<dbReference type="AlphaFoldDB" id="A0A8T0DPH3"/>
<evidence type="ECO:0000256" key="1">
    <source>
        <dbReference type="ARBA" id="ARBA00004123"/>
    </source>
</evidence>
<dbReference type="CDD" id="cd11396">
    <property type="entry name" value="bHLHzip_USF"/>
    <property type="match status" value="1"/>
</dbReference>